<protein>
    <submittedName>
        <fullName evidence="4">Carbohydrate kinase family protein</fullName>
    </submittedName>
</protein>
<dbReference type="InterPro" id="IPR002173">
    <property type="entry name" value="Carboh/pur_kinase_PfkB_CS"/>
</dbReference>
<proteinExistence type="predicted"/>
<dbReference type="Gene3D" id="3.40.1190.20">
    <property type="match status" value="1"/>
</dbReference>
<dbReference type="PANTHER" id="PTHR42909">
    <property type="entry name" value="ZGC:136858"/>
    <property type="match status" value="1"/>
</dbReference>
<sequence length="320" mass="35172">MKTNHEASSIICIGGANVDRKFYLKHNIVNETSNPVYSSSSVGGVARNIAENLGRLGEEVKLMTASGYDADWKEIAQASSPFMDLSLVTQCEQQSTGSYTAVLDKHGDLSIAFADMDIFESITPELLQKNKAILQNATCIVVDLNCPRETIDFLCSFTLKEQIPLVVIPVSAPKMERLPPSLSAVDWLIVNKDETETFMNMTILDQQDWKQSVKKWLDAGVKNVIVTNGSEGAMAGTENGDIYHYQAIETPTIIDVTGAGDSFCSAVIHTWLQDQTLDTIIQSGMVNAHKTIMSNETVRTDLSFDQLSEDVEQINVSSNH</sequence>
<keyword evidence="2 4" id="KW-0418">Kinase</keyword>
<dbReference type="CDD" id="cd01941">
    <property type="entry name" value="YeiC_kinase_like"/>
    <property type="match status" value="1"/>
</dbReference>
<dbReference type="PANTHER" id="PTHR42909:SF4">
    <property type="entry name" value="CARBOHYDRATE KINASE, PFKB FAMILY"/>
    <property type="match status" value="1"/>
</dbReference>
<evidence type="ECO:0000313" key="5">
    <source>
        <dbReference type="Proteomes" id="UP001597178"/>
    </source>
</evidence>
<keyword evidence="5" id="KW-1185">Reference proteome</keyword>
<dbReference type="GO" id="GO:0016301">
    <property type="term" value="F:kinase activity"/>
    <property type="evidence" value="ECO:0007669"/>
    <property type="project" value="UniProtKB-KW"/>
</dbReference>
<name>A0ABW3ZUF6_9BACI</name>
<dbReference type="RefSeq" id="WP_382399893.1">
    <property type="nucleotide sequence ID" value="NZ_JBHTNH010000020.1"/>
</dbReference>
<evidence type="ECO:0000259" key="3">
    <source>
        <dbReference type="Pfam" id="PF00294"/>
    </source>
</evidence>
<keyword evidence="1" id="KW-0808">Transferase</keyword>
<accession>A0ABW3ZUF6</accession>
<dbReference type="PROSITE" id="PS00584">
    <property type="entry name" value="PFKB_KINASES_2"/>
    <property type="match status" value="1"/>
</dbReference>
<gene>
    <name evidence="4" type="ORF">ACFQ4A_09510</name>
</gene>
<feature type="domain" description="Carbohydrate kinase PfkB" evidence="3">
    <location>
        <begin position="9"/>
        <end position="291"/>
    </location>
</feature>
<reference evidence="5" key="1">
    <citation type="journal article" date="2019" name="Int. J. Syst. Evol. Microbiol.">
        <title>The Global Catalogue of Microorganisms (GCM) 10K type strain sequencing project: providing services to taxonomists for standard genome sequencing and annotation.</title>
        <authorList>
            <consortium name="The Broad Institute Genomics Platform"/>
            <consortium name="The Broad Institute Genome Sequencing Center for Infectious Disease"/>
            <person name="Wu L."/>
            <person name="Ma J."/>
        </authorList>
    </citation>
    <scope>NUCLEOTIDE SEQUENCE [LARGE SCALE GENOMIC DNA]</scope>
    <source>
        <strain evidence="5">CCUG 54822</strain>
    </source>
</reference>
<evidence type="ECO:0000256" key="2">
    <source>
        <dbReference type="ARBA" id="ARBA00022777"/>
    </source>
</evidence>
<dbReference type="Pfam" id="PF00294">
    <property type="entry name" value="PfkB"/>
    <property type="match status" value="1"/>
</dbReference>
<dbReference type="SUPFAM" id="SSF53613">
    <property type="entry name" value="Ribokinase-like"/>
    <property type="match status" value="1"/>
</dbReference>
<comment type="caution">
    <text evidence="4">The sequence shown here is derived from an EMBL/GenBank/DDBJ whole genome shotgun (WGS) entry which is preliminary data.</text>
</comment>
<organism evidence="4 5">
    <name type="scientific">Lentibacillus salinarum</name>
    <dbReference type="NCBI Taxonomy" id="446820"/>
    <lineage>
        <taxon>Bacteria</taxon>
        <taxon>Bacillati</taxon>
        <taxon>Bacillota</taxon>
        <taxon>Bacilli</taxon>
        <taxon>Bacillales</taxon>
        <taxon>Bacillaceae</taxon>
        <taxon>Lentibacillus</taxon>
    </lineage>
</organism>
<dbReference type="Proteomes" id="UP001597178">
    <property type="component" value="Unassembled WGS sequence"/>
</dbReference>
<dbReference type="InterPro" id="IPR011611">
    <property type="entry name" value="PfkB_dom"/>
</dbReference>
<evidence type="ECO:0000256" key="1">
    <source>
        <dbReference type="ARBA" id="ARBA00022679"/>
    </source>
</evidence>
<evidence type="ECO:0000313" key="4">
    <source>
        <dbReference type="EMBL" id="MFD1361889.1"/>
    </source>
</evidence>
<dbReference type="PROSITE" id="PS00583">
    <property type="entry name" value="PFKB_KINASES_1"/>
    <property type="match status" value="1"/>
</dbReference>
<dbReference type="EMBL" id="JBHTNH010000020">
    <property type="protein sequence ID" value="MFD1361889.1"/>
    <property type="molecule type" value="Genomic_DNA"/>
</dbReference>
<dbReference type="InterPro" id="IPR029056">
    <property type="entry name" value="Ribokinase-like"/>
</dbReference>